<evidence type="ECO:0000313" key="2">
    <source>
        <dbReference type="EMBL" id="KAK6741250.1"/>
    </source>
</evidence>
<sequence length="116" mass="13749">MVRFQERHRGAQHQPRLGSLKNEECRKKSRSILDYGRCKENAPGFSIKEEVLLCIYGDNVHIPFCVCRTTGDFSQEKRLRRRLRRQLKRDRENEGTSRAKELEKAWEDKDPRNASC</sequence>
<evidence type="ECO:0000256" key="1">
    <source>
        <dbReference type="SAM" id="MobiDB-lite"/>
    </source>
</evidence>
<keyword evidence="3" id="KW-1185">Reference proteome</keyword>
<protein>
    <submittedName>
        <fullName evidence="2">Uncharacterized protein</fullName>
    </submittedName>
</protein>
<proteinExistence type="predicted"/>
<reference evidence="2 3" key="1">
    <citation type="submission" date="2023-08" db="EMBL/GenBank/DDBJ databases">
        <title>A Necator americanus chromosomal reference genome.</title>
        <authorList>
            <person name="Ilik V."/>
            <person name="Petrzelkova K.J."/>
            <person name="Pardy F."/>
            <person name="Fuh T."/>
            <person name="Niatou-Singa F.S."/>
            <person name="Gouil Q."/>
            <person name="Baker L."/>
            <person name="Ritchie M.E."/>
            <person name="Jex A.R."/>
            <person name="Gazzola D."/>
            <person name="Li H."/>
            <person name="Toshio Fujiwara R."/>
            <person name="Zhan B."/>
            <person name="Aroian R.V."/>
            <person name="Pafco B."/>
            <person name="Schwarz E.M."/>
        </authorList>
    </citation>
    <scope>NUCLEOTIDE SEQUENCE [LARGE SCALE GENOMIC DNA]</scope>
    <source>
        <strain evidence="2 3">Aroian</strain>
        <tissue evidence="2">Whole animal</tissue>
    </source>
</reference>
<feature type="region of interest" description="Disordered" evidence="1">
    <location>
        <begin position="1"/>
        <end position="23"/>
    </location>
</feature>
<evidence type="ECO:0000313" key="3">
    <source>
        <dbReference type="Proteomes" id="UP001303046"/>
    </source>
</evidence>
<dbReference type="EMBL" id="JAVFWL010000003">
    <property type="protein sequence ID" value="KAK6741250.1"/>
    <property type="molecule type" value="Genomic_DNA"/>
</dbReference>
<organism evidence="2 3">
    <name type="scientific">Necator americanus</name>
    <name type="common">Human hookworm</name>
    <dbReference type="NCBI Taxonomy" id="51031"/>
    <lineage>
        <taxon>Eukaryota</taxon>
        <taxon>Metazoa</taxon>
        <taxon>Ecdysozoa</taxon>
        <taxon>Nematoda</taxon>
        <taxon>Chromadorea</taxon>
        <taxon>Rhabditida</taxon>
        <taxon>Rhabditina</taxon>
        <taxon>Rhabditomorpha</taxon>
        <taxon>Strongyloidea</taxon>
        <taxon>Ancylostomatidae</taxon>
        <taxon>Bunostominae</taxon>
        <taxon>Necator</taxon>
    </lineage>
</organism>
<feature type="region of interest" description="Disordered" evidence="1">
    <location>
        <begin position="86"/>
        <end position="116"/>
    </location>
</feature>
<feature type="compositionally biased region" description="Basic and acidic residues" evidence="1">
    <location>
        <begin position="89"/>
        <end position="116"/>
    </location>
</feature>
<accession>A0ABR1CT77</accession>
<dbReference type="Proteomes" id="UP001303046">
    <property type="component" value="Unassembled WGS sequence"/>
</dbReference>
<name>A0ABR1CT77_NECAM</name>
<gene>
    <name evidence="2" type="primary">Necator_chrIII.g9996</name>
    <name evidence="2" type="ORF">RB195_009231</name>
</gene>
<comment type="caution">
    <text evidence="2">The sequence shown here is derived from an EMBL/GenBank/DDBJ whole genome shotgun (WGS) entry which is preliminary data.</text>
</comment>